<dbReference type="AlphaFoldDB" id="A0A660HTX6"/>
<dbReference type="Proteomes" id="UP000053087">
    <property type="component" value="Chromosome"/>
</dbReference>
<dbReference type="RefSeq" id="WP_054298780.1">
    <property type="nucleotide sequence ID" value="NZ_CP032683.1"/>
</dbReference>
<evidence type="ECO:0000313" key="2">
    <source>
        <dbReference type="Proteomes" id="UP000053087"/>
    </source>
</evidence>
<dbReference type="OrthoDB" id="134958at2157"/>
<protein>
    <recommendedName>
        <fullName evidence="3">HD domain-containing protein</fullName>
    </recommendedName>
</protein>
<evidence type="ECO:0000313" key="1">
    <source>
        <dbReference type="EMBL" id="AYK15778.1"/>
    </source>
</evidence>
<name>A0A660HTX6_9EURY</name>
<keyword evidence="2" id="KW-1185">Reference proteome</keyword>
<dbReference type="KEGG" id="mfz:AOB57_011780"/>
<dbReference type="EMBL" id="CP032683">
    <property type="protein sequence ID" value="AYK15778.1"/>
    <property type="molecule type" value="Genomic_DNA"/>
</dbReference>
<proteinExistence type="predicted"/>
<organism evidence="1 2">
    <name type="scientific">Methanosarcina flavescens</name>
    <dbReference type="NCBI Taxonomy" id="1715806"/>
    <lineage>
        <taxon>Archaea</taxon>
        <taxon>Methanobacteriati</taxon>
        <taxon>Methanobacteriota</taxon>
        <taxon>Stenosarchaea group</taxon>
        <taxon>Methanomicrobia</taxon>
        <taxon>Methanosarcinales</taxon>
        <taxon>Methanosarcinaceae</taxon>
        <taxon>Methanosarcina</taxon>
    </lineage>
</organism>
<reference evidence="1 2" key="1">
    <citation type="journal article" date="2016" name="Int. J. Syst. Evol. Microbiol.">
        <title>Methanosarcina flavescens sp. nov., a methanogenic archaeon isolated from a full-scale anaerobic digester.</title>
        <authorList>
            <person name="Kern T."/>
            <person name="Fischer M.A."/>
            <person name="Deppenmeier U."/>
            <person name="Schmitz R.A."/>
            <person name="Rother M."/>
        </authorList>
    </citation>
    <scope>NUCLEOTIDE SEQUENCE [LARGE SCALE GENOMIC DNA]</scope>
    <source>
        <strain evidence="1 2">E03.2</strain>
    </source>
</reference>
<accession>A0A660HTX6</accession>
<evidence type="ECO:0008006" key="3">
    <source>
        <dbReference type="Google" id="ProtNLM"/>
    </source>
</evidence>
<sequence length="108" mass="12547">MEILCIETPIAAYIERRPGILRKWFLDYIDQFSSPETFVKENVNLKIKHMAGRICENILLLVRAKKTGEDGCRFAKAVAQFHDLGRIEHLKNTGRLRTLNLKTTLYLE</sequence>
<gene>
    <name evidence="1" type="ORF">AOB57_011780</name>
</gene>
<dbReference type="GeneID" id="53688803"/>